<dbReference type="Proteomes" id="UP000309618">
    <property type="component" value="Unassembled WGS sequence"/>
</dbReference>
<name>A0A4S5CPL5_AERVE</name>
<evidence type="ECO:0000313" key="1">
    <source>
        <dbReference type="EMBL" id="THJ45126.1"/>
    </source>
</evidence>
<protein>
    <submittedName>
        <fullName evidence="1">Uncharacterized protein</fullName>
    </submittedName>
</protein>
<sequence>MTPERMRQYGKGLGLWQDKSLAAGEPISYLKKDDPGRVELIETAKGFWVDSSEDCQAPVNPLANGVFVWTEVKGAGHTFVSVHEDNSPFVYTYGRFGRVGNPLGAVGDGILNFLQYEDARGYYREELYKFGARAFRIDDADPFIIRQYFEKLWSSGVPAVQTPKMGDRTRRNGRTIDQYDVTGKNCTTHTTDGIKMGGSAVFKLEATLGELAIQFDEDEDFAIPASLQRYLIRKSSDPASMQVIEMTAEFRKQYPNAERYTPVPDSNSPDKVVAETLSAIGEGSPYSAGTVGGVLGGVYADK</sequence>
<dbReference type="AlphaFoldDB" id="A0A4S5CPL5"/>
<proteinExistence type="predicted"/>
<reference evidence="1 2" key="1">
    <citation type="submission" date="2019-04" db="EMBL/GenBank/DDBJ databases">
        <title>Comparative genomics of Aeromonas veronii strains pathogenic to fish.</title>
        <authorList>
            <person name="Cascarano M.C."/>
            <person name="Smyrli M."/>
            <person name="Katharios P."/>
        </authorList>
    </citation>
    <scope>NUCLEOTIDE SEQUENCE [LARGE SCALE GENOMIC DNA]</scope>
    <source>
        <strain evidence="1 2">XU1</strain>
    </source>
</reference>
<comment type="caution">
    <text evidence="1">The sequence shown here is derived from an EMBL/GenBank/DDBJ whole genome shotgun (WGS) entry which is preliminary data.</text>
</comment>
<dbReference type="EMBL" id="SSUX01000008">
    <property type="protein sequence ID" value="THJ45126.1"/>
    <property type="molecule type" value="Genomic_DNA"/>
</dbReference>
<accession>A0A4S5CPL5</accession>
<evidence type="ECO:0000313" key="2">
    <source>
        <dbReference type="Proteomes" id="UP000309618"/>
    </source>
</evidence>
<organism evidence="1 2">
    <name type="scientific">Aeromonas veronii</name>
    <dbReference type="NCBI Taxonomy" id="654"/>
    <lineage>
        <taxon>Bacteria</taxon>
        <taxon>Pseudomonadati</taxon>
        <taxon>Pseudomonadota</taxon>
        <taxon>Gammaproteobacteria</taxon>
        <taxon>Aeromonadales</taxon>
        <taxon>Aeromonadaceae</taxon>
        <taxon>Aeromonas</taxon>
    </lineage>
</organism>
<gene>
    <name evidence="1" type="ORF">E8Q35_12710</name>
</gene>